<feature type="transmembrane region" description="Helical" evidence="8">
    <location>
        <begin position="53"/>
        <end position="72"/>
    </location>
</feature>
<evidence type="ECO:0000256" key="2">
    <source>
        <dbReference type="ARBA" id="ARBA00005658"/>
    </source>
</evidence>
<keyword evidence="3" id="KW-0813">Transport</keyword>
<evidence type="ECO:0000256" key="3">
    <source>
        <dbReference type="ARBA" id="ARBA00022448"/>
    </source>
</evidence>
<dbReference type="STRING" id="765912.Thimo_1557"/>
<dbReference type="PATRIC" id="fig|765912.4.peg.1523"/>
<feature type="transmembrane region" description="Helical" evidence="8">
    <location>
        <begin position="400"/>
        <end position="419"/>
    </location>
</feature>
<evidence type="ECO:0000256" key="6">
    <source>
        <dbReference type="ARBA" id="ARBA00022989"/>
    </source>
</evidence>
<gene>
    <name evidence="9" type="ORF">Thimo_1557</name>
</gene>
<dbReference type="EMBL" id="CP003051">
    <property type="protein sequence ID" value="AGA90338.1"/>
    <property type="molecule type" value="Genomic_DNA"/>
</dbReference>
<dbReference type="PROSITE" id="PS01303">
    <property type="entry name" value="BCCT"/>
    <property type="match status" value="1"/>
</dbReference>
<dbReference type="PANTHER" id="PTHR30047">
    <property type="entry name" value="HIGH-AFFINITY CHOLINE TRANSPORT PROTEIN-RELATED"/>
    <property type="match status" value="1"/>
</dbReference>
<dbReference type="AlphaFoldDB" id="L0GU87"/>
<feature type="transmembrane region" description="Helical" evidence="8">
    <location>
        <begin position="141"/>
        <end position="162"/>
    </location>
</feature>
<feature type="transmembrane region" description="Helical" evidence="8">
    <location>
        <begin position="318"/>
        <end position="335"/>
    </location>
</feature>
<evidence type="ECO:0000313" key="9">
    <source>
        <dbReference type="EMBL" id="AGA90338.1"/>
    </source>
</evidence>
<dbReference type="eggNOG" id="COG1292">
    <property type="taxonomic scope" value="Bacteria"/>
</dbReference>
<protein>
    <submittedName>
        <fullName evidence="9">Choline/carnitine/betaine transport</fullName>
    </submittedName>
</protein>
<dbReference type="InterPro" id="IPR018093">
    <property type="entry name" value="BCCT_CS"/>
</dbReference>
<evidence type="ECO:0000256" key="4">
    <source>
        <dbReference type="ARBA" id="ARBA00022475"/>
    </source>
</evidence>
<feature type="transmembrane region" description="Helical" evidence="8">
    <location>
        <begin position="347"/>
        <end position="366"/>
    </location>
</feature>
<dbReference type="KEGG" id="tmb:Thimo_1557"/>
<organism evidence="9 10">
    <name type="scientific">Thioflavicoccus mobilis 8321</name>
    <dbReference type="NCBI Taxonomy" id="765912"/>
    <lineage>
        <taxon>Bacteria</taxon>
        <taxon>Pseudomonadati</taxon>
        <taxon>Pseudomonadota</taxon>
        <taxon>Gammaproteobacteria</taxon>
        <taxon>Chromatiales</taxon>
        <taxon>Chromatiaceae</taxon>
        <taxon>Thioflavicoccus</taxon>
    </lineage>
</organism>
<keyword evidence="7 8" id="KW-0472">Membrane</keyword>
<evidence type="ECO:0000256" key="5">
    <source>
        <dbReference type="ARBA" id="ARBA00022692"/>
    </source>
</evidence>
<dbReference type="PANTHER" id="PTHR30047:SF7">
    <property type="entry name" value="HIGH-AFFINITY CHOLINE TRANSPORT PROTEIN"/>
    <property type="match status" value="1"/>
</dbReference>
<comment type="subcellular location">
    <subcellularLocation>
        <location evidence="1">Cell membrane</location>
        <topology evidence="1">Multi-pass membrane protein</topology>
    </subcellularLocation>
</comment>
<name>L0GU87_9GAMM</name>
<accession>L0GU87</accession>
<dbReference type="GO" id="GO:0022857">
    <property type="term" value="F:transmembrane transporter activity"/>
    <property type="evidence" value="ECO:0007669"/>
    <property type="project" value="InterPro"/>
</dbReference>
<dbReference type="GO" id="GO:0005886">
    <property type="term" value="C:plasma membrane"/>
    <property type="evidence" value="ECO:0007669"/>
    <property type="project" value="UniProtKB-SubCell"/>
</dbReference>
<dbReference type="InterPro" id="IPR000060">
    <property type="entry name" value="BCCT_transptr"/>
</dbReference>
<proteinExistence type="inferred from homology"/>
<evidence type="ECO:0000313" key="10">
    <source>
        <dbReference type="Proteomes" id="UP000010816"/>
    </source>
</evidence>
<keyword evidence="6 8" id="KW-1133">Transmembrane helix</keyword>
<keyword evidence="10" id="KW-1185">Reference proteome</keyword>
<feature type="transmembrane region" description="Helical" evidence="8">
    <location>
        <begin position="233"/>
        <end position="251"/>
    </location>
</feature>
<dbReference type="NCBIfam" id="TIGR00842">
    <property type="entry name" value="bcct"/>
    <property type="match status" value="1"/>
</dbReference>
<feature type="transmembrane region" description="Helical" evidence="8">
    <location>
        <begin position="92"/>
        <end position="112"/>
    </location>
</feature>
<dbReference type="HOGENOM" id="CLU_2144715_0_0_6"/>
<reference evidence="9 10" key="1">
    <citation type="submission" date="2011-09" db="EMBL/GenBank/DDBJ databases">
        <title>Complete sequence of chromosome of Thioflavicoccus mobilis 8321.</title>
        <authorList>
            <consortium name="US DOE Joint Genome Institute"/>
            <person name="Lucas S."/>
            <person name="Han J."/>
            <person name="Lapidus A."/>
            <person name="Cheng J.-F."/>
            <person name="Goodwin L."/>
            <person name="Pitluck S."/>
            <person name="Peters L."/>
            <person name="Ovchinnikova G."/>
            <person name="Lu M."/>
            <person name="Detter J.C."/>
            <person name="Han C."/>
            <person name="Tapia R."/>
            <person name="Land M."/>
            <person name="Hauser L."/>
            <person name="Kyrpides N."/>
            <person name="Ivanova N."/>
            <person name="Pagani I."/>
            <person name="Vogl K."/>
            <person name="Liu Z."/>
            <person name="Imhoff J."/>
            <person name="Thiel V."/>
            <person name="Frigaard N.-U."/>
            <person name="Bryant D."/>
            <person name="Woyke T."/>
        </authorList>
    </citation>
    <scope>NUCLEOTIDE SEQUENCE [LARGE SCALE GENOMIC DNA]</scope>
    <source>
        <strain evidence="9 10">8321</strain>
    </source>
</reference>
<feature type="transmembrane region" description="Helical" evidence="8">
    <location>
        <begin position="263"/>
        <end position="283"/>
    </location>
</feature>
<feature type="transmembrane region" description="Helical" evidence="8">
    <location>
        <begin position="7"/>
        <end position="33"/>
    </location>
</feature>
<keyword evidence="4" id="KW-1003">Cell membrane</keyword>
<dbReference type="Proteomes" id="UP000010816">
    <property type="component" value="Chromosome"/>
</dbReference>
<comment type="similarity">
    <text evidence="2">Belongs to the BCCT transporter (TC 2.A.15) family.</text>
</comment>
<keyword evidence="5 8" id="KW-0812">Transmembrane</keyword>
<evidence type="ECO:0000256" key="7">
    <source>
        <dbReference type="ARBA" id="ARBA00023136"/>
    </source>
</evidence>
<sequence>MRQLTRIFAAMQPTVFLGSAALVVAFVVLGVGWPDVAQRTFAPIQSGIVAHFGWLYVFGATAMLVFVLWLLFSRYRDIRLGGEEAEPEFGYLAWFAMMFSAGMGVGLVYWGGAEPVLHWAQPPFPAGTGTDEVREAMRLTFFHWGLHPWAVYIVFGLSLAYFHFRHGLPLAPCSLLYPVIGRRIHGPIGHAVDILATVGTLFGVATSLGLGAMQINAGVSRLVAVPESTRVQIAIIALITSVGTISVVSGVHKGIRRLSQLNVGLATLLLLFVFIAGPTVYLLKVLVSATGDYLQHLVGMSLWLDLRADAHWQADWTLFYWSWWISWSPFVGVFVARISRGRTIGEFIVAVLFVPVLVTFLWLSVFGGSGLHLQLFGDGGVAATVQENTSAGLYRLLGELPFPTVAAVLATLMVVVFFVTSSDSGSLVDDMVTSGGHPNPPRAQRIFWAVSEGTIASTLLLSGGLQALRTASLTSGLRR</sequence>
<dbReference type="Pfam" id="PF02028">
    <property type="entry name" value="BCCT"/>
    <property type="match status" value="1"/>
</dbReference>
<evidence type="ECO:0000256" key="1">
    <source>
        <dbReference type="ARBA" id="ARBA00004651"/>
    </source>
</evidence>
<evidence type="ECO:0000256" key="8">
    <source>
        <dbReference type="SAM" id="Phobius"/>
    </source>
</evidence>
<feature type="transmembrane region" description="Helical" evidence="8">
    <location>
        <begin position="192"/>
        <end position="213"/>
    </location>
</feature>